<comment type="subcellular location">
    <subcellularLocation>
        <location evidence="1">Cell membrane</location>
        <topology evidence="1">Multi-pass membrane protein</topology>
    </subcellularLocation>
</comment>
<dbReference type="InterPro" id="IPR011701">
    <property type="entry name" value="MFS"/>
</dbReference>
<dbReference type="GO" id="GO:0005886">
    <property type="term" value="C:plasma membrane"/>
    <property type="evidence" value="ECO:0007669"/>
    <property type="project" value="UniProtKB-SubCell"/>
</dbReference>
<evidence type="ECO:0000259" key="5">
    <source>
        <dbReference type="PROSITE" id="PS50850"/>
    </source>
</evidence>
<feature type="transmembrane region" description="Helical" evidence="4">
    <location>
        <begin position="91"/>
        <end position="108"/>
    </location>
</feature>
<dbReference type="Gene3D" id="1.20.1250.20">
    <property type="entry name" value="MFS general substrate transporter like domains"/>
    <property type="match status" value="1"/>
</dbReference>
<keyword evidence="3" id="KW-1003">Cell membrane</keyword>
<dbReference type="InterPro" id="IPR036259">
    <property type="entry name" value="MFS_trans_sf"/>
</dbReference>
<gene>
    <name evidence="6" type="ORF">METZ01_LOCUS362955</name>
</gene>
<keyword evidence="4" id="KW-1133">Transmembrane helix</keyword>
<evidence type="ECO:0000313" key="6">
    <source>
        <dbReference type="EMBL" id="SVD10101.1"/>
    </source>
</evidence>
<keyword evidence="2" id="KW-0813">Transport</keyword>
<feature type="transmembrane region" description="Helical" evidence="4">
    <location>
        <begin position="151"/>
        <end position="170"/>
    </location>
</feature>
<dbReference type="PANTHER" id="PTHR43271">
    <property type="entry name" value="BLL2771 PROTEIN"/>
    <property type="match status" value="1"/>
</dbReference>
<reference evidence="6" key="1">
    <citation type="submission" date="2018-05" db="EMBL/GenBank/DDBJ databases">
        <authorList>
            <person name="Lanie J.A."/>
            <person name="Ng W.-L."/>
            <person name="Kazmierczak K.M."/>
            <person name="Andrzejewski T.M."/>
            <person name="Davidsen T.M."/>
            <person name="Wayne K.J."/>
            <person name="Tettelin H."/>
            <person name="Glass J.I."/>
            <person name="Rusch D."/>
            <person name="Podicherti R."/>
            <person name="Tsui H.-C.T."/>
            <person name="Winkler M.E."/>
        </authorList>
    </citation>
    <scope>NUCLEOTIDE SEQUENCE</scope>
</reference>
<sequence length="236" mass="25036">MISHEGPDDRPAPQDGVFNRYRFVVAGLIMLAHFSVGLNYFSVAPVFPLIMEDLGVNRATVSLLVALALLIHAVFGLPGGVIAGRFGAEKVYLLAWILVGMSAFSSFAENFATLLALRLAYGIGFGLIIPTTAPILIRWMKPSEITLMNGLDIAALTLGVAVSVTTVAPISEEIGWKNALSVFGTVALLGAVAWAFLGKAQCSDGQQVSGKRITLNDISNVLRNRIILLLAAADAL</sequence>
<evidence type="ECO:0000256" key="4">
    <source>
        <dbReference type="SAM" id="Phobius"/>
    </source>
</evidence>
<evidence type="ECO:0000256" key="3">
    <source>
        <dbReference type="ARBA" id="ARBA00022475"/>
    </source>
</evidence>
<evidence type="ECO:0000256" key="1">
    <source>
        <dbReference type="ARBA" id="ARBA00004651"/>
    </source>
</evidence>
<dbReference type="AlphaFoldDB" id="A0A382SMF4"/>
<accession>A0A382SMF4</accession>
<feature type="transmembrane region" description="Helical" evidence="4">
    <location>
        <begin position="61"/>
        <end position="84"/>
    </location>
</feature>
<feature type="transmembrane region" description="Helical" evidence="4">
    <location>
        <begin position="176"/>
        <end position="197"/>
    </location>
</feature>
<dbReference type="GO" id="GO:0022857">
    <property type="term" value="F:transmembrane transporter activity"/>
    <property type="evidence" value="ECO:0007669"/>
    <property type="project" value="InterPro"/>
</dbReference>
<name>A0A382SMF4_9ZZZZ</name>
<dbReference type="InterPro" id="IPR020846">
    <property type="entry name" value="MFS_dom"/>
</dbReference>
<proteinExistence type="predicted"/>
<feature type="domain" description="Major facilitator superfamily (MFS) profile" evidence="5">
    <location>
        <begin position="25"/>
        <end position="236"/>
    </location>
</feature>
<dbReference type="Pfam" id="PF07690">
    <property type="entry name" value="MFS_1"/>
    <property type="match status" value="1"/>
</dbReference>
<dbReference type="PROSITE" id="PS50850">
    <property type="entry name" value="MFS"/>
    <property type="match status" value="1"/>
</dbReference>
<dbReference type="SUPFAM" id="SSF103473">
    <property type="entry name" value="MFS general substrate transporter"/>
    <property type="match status" value="1"/>
</dbReference>
<evidence type="ECO:0000256" key="2">
    <source>
        <dbReference type="ARBA" id="ARBA00022448"/>
    </source>
</evidence>
<feature type="transmembrane region" description="Helical" evidence="4">
    <location>
        <begin position="21"/>
        <end position="41"/>
    </location>
</feature>
<keyword evidence="4" id="KW-0472">Membrane</keyword>
<protein>
    <recommendedName>
        <fullName evidence="5">Major facilitator superfamily (MFS) profile domain-containing protein</fullName>
    </recommendedName>
</protein>
<dbReference type="EMBL" id="UINC01129603">
    <property type="protein sequence ID" value="SVD10101.1"/>
    <property type="molecule type" value="Genomic_DNA"/>
</dbReference>
<organism evidence="6">
    <name type="scientific">marine metagenome</name>
    <dbReference type="NCBI Taxonomy" id="408172"/>
    <lineage>
        <taxon>unclassified sequences</taxon>
        <taxon>metagenomes</taxon>
        <taxon>ecological metagenomes</taxon>
    </lineage>
</organism>
<feature type="non-terminal residue" evidence="6">
    <location>
        <position position="236"/>
    </location>
</feature>
<feature type="transmembrane region" description="Helical" evidence="4">
    <location>
        <begin position="120"/>
        <end position="139"/>
    </location>
</feature>
<keyword evidence="4" id="KW-0812">Transmembrane</keyword>
<dbReference type="PANTHER" id="PTHR43271:SF2">
    <property type="entry name" value="BLL2771 PROTEIN"/>
    <property type="match status" value="1"/>
</dbReference>